<dbReference type="NCBIfam" id="NF002109">
    <property type="entry name" value="PRK00951.1-5"/>
    <property type="match status" value="1"/>
</dbReference>
<dbReference type="SUPFAM" id="SSF54211">
    <property type="entry name" value="Ribosomal protein S5 domain 2-like"/>
    <property type="match status" value="2"/>
</dbReference>
<dbReference type="InterPro" id="IPR020565">
    <property type="entry name" value="ImidazoleglycerP_deHydtase_CS"/>
</dbReference>
<dbReference type="RefSeq" id="WP_082787868.1">
    <property type="nucleotide sequence ID" value="NZ_LTBB01000007.1"/>
</dbReference>
<dbReference type="UniPathway" id="UPA00031">
    <property type="reaction ID" value="UER00011"/>
</dbReference>
<comment type="pathway">
    <text evidence="1 6 7">Amino-acid biosynthesis; L-histidine biosynthesis; L-histidine from 5-phospho-alpha-D-ribose 1-diphosphate: step 6/9.</text>
</comment>
<dbReference type="GO" id="GO:0005737">
    <property type="term" value="C:cytoplasm"/>
    <property type="evidence" value="ECO:0007669"/>
    <property type="project" value="UniProtKB-SubCell"/>
</dbReference>
<gene>
    <name evidence="6 8" type="primary">hisB</name>
    <name evidence="8" type="ORF">CLCOL_14910</name>
</gene>
<dbReference type="PANTHER" id="PTHR23133:SF2">
    <property type="entry name" value="IMIDAZOLEGLYCEROL-PHOSPHATE DEHYDRATASE"/>
    <property type="match status" value="1"/>
</dbReference>
<evidence type="ECO:0000256" key="7">
    <source>
        <dbReference type="RuleBase" id="RU000599"/>
    </source>
</evidence>
<keyword evidence="4 6" id="KW-0368">Histidine biosynthesis</keyword>
<dbReference type="NCBIfam" id="NF002107">
    <property type="entry name" value="PRK00951.1-2"/>
    <property type="match status" value="1"/>
</dbReference>
<dbReference type="EC" id="4.2.1.19" evidence="6 7"/>
<dbReference type="NCBIfam" id="NF002116">
    <property type="entry name" value="PRK00951.2-6"/>
    <property type="match status" value="1"/>
</dbReference>
<accession>A0A151AMJ7</accession>
<organism evidence="8 9">
    <name type="scientific">Clostridium colicanis DSM 13634</name>
    <dbReference type="NCBI Taxonomy" id="1121305"/>
    <lineage>
        <taxon>Bacteria</taxon>
        <taxon>Bacillati</taxon>
        <taxon>Bacillota</taxon>
        <taxon>Clostridia</taxon>
        <taxon>Eubacteriales</taxon>
        <taxon>Clostridiaceae</taxon>
        <taxon>Clostridium</taxon>
    </lineage>
</organism>
<dbReference type="GO" id="GO:0000105">
    <property type="term" value="P:L-histidine biosynthetic process"/>
    <property type="evidence" value="ECO:0007669"/>
    <property type="project" value="UniProtKB-UniRule"/>
</dbReference>
<comment type="caution">
    <text evidence="8">The sequence shown here is derived from an EMBL/GenBank/DDBJ whole genome shotgun (WGS) entry which is preliminary data.</text>
</comment>
<dbReference type="AlphaFoldDB" id="A0A151AMJ7"/>
<evidence type="ECO:0000256" key="2">
    <source>
        <dbReference type="ARBA" id="ARBA00016664"/>
    </source>
</evidence>
<comment type="subcellular location">
    <subcellularLocation>
        <location evidence="6 7">Cytoplasm</location>
    </subcellularLocation>
</comment>
<dbReference type="GO" id="GO:0004424">
    <property type="term" value="F:imidazoleglycerol-phosphate dehydratase activity"/>
    <property type="evidence" value="ECO:0007669"/>
    <property type="project" value="UniProtKB-UniRule"/>
</dbReference>
<sequence>MIDRKSKLYRKTKETEIDITLNLDGEGKYDINTGIGFFDHMLNLMTKHGLLDLKIEANGDLEVDAHHTVEDVGIVLGQCFKKALGDKTGIKRYGTSFVPMDETLASVSIDISGRPFLVFNCDFTVDKMGQMDTEMVEEFLRAFAFNAEITLHGRILYGKNNHHMIEAIFKALGRAIREAVDIDGRIKGVMSTKGSL</sequence>
<dbReference type="InterPro" id="IPR000807">
    <property type="entry name" value="ImidazoleglycerolP_deHydtase"/>
</dbReference>
<dbReference type="NCBIfam" id="NF002111">
    <property type="entry name" value="PRK00951.2-1"/>
    <property type="match status" value="1"/>
</dbReference>
<dbReference type="PATRIC" id="fig|1121305.3.peg.1495"/>
<proteinExistence type="inferred from homology"/>
<evidence type="ECO:0000313" key="8">
    <source>
        <dbReference type="EMBL" id="KYH28760.1"/>
    </source>
</evidence>
<dbReference type="InterPro" id="IPR038494">
    <property type="entry name" value="IGPD_sf"/>
</dbReference>
<dbReference type="NCBIfam" id="NF002114">
    <property type="entry name" value="PRK00951.2-4"/>
    <property type="match status" value="1"/>
</dbReference>
<evidence type="ECO:0000256" key="5">
    <source>
        <dbReference type="ARBA" id="ARBA00023239"/>
    </source>
</evidence>
<keyword evidence="5 6" id="KW-0456">Lyase</keyword>
<dbReference type="NCBIfam" id="NF002112">
    <property type="entry name" value="PRK00951.2-2"/>
    <property type="match status" value="1"/>
</dbReference>
<dbReference type="PROSITE" id="PS00954">
    <property type="entry name" value="IGP_DEHYDRATASE_1"/>
    <property type="match status" value="1"/>
</dbReference>
<evidence type="ECO:0000313" key="9">
    <source>
        <dbReference type="Proteomes" id="UP000075374"/>
    </source>
</evidence>
<keyword evidence="3 6" id="KW-0028">Amino-acid biosynthesis</keyword>
<evidence type="ECO:0000256" key="4">
    <source>
        <dbReference type="ARBA" id="ARBA00023102"/>
    </source>
</evidence>
<name>A0A151AMJ7_9CLOT</name>
<evidence type="ECO:0000256" key="3">
    <source>
        <dbReference type="ARBA" id="ARBA00022605"/>
    </source>
</evidence>
<dbReference type="PANTHER" id="PTHR23133">
    <property type="entry name" value="IMIDAZOLEGLYCEROL-PHOSPHATE DEHYDRATASE HIS7"/>
    <property type="match status" value="1"/>
</dbReference>
<comment type="catalytic activity">
    <reaction evidence="6 7">
        <text>D-erythro-1-(imidazol-4-yl)glycerol 3-phosphate = 3-(imidazol-4-yl)-2-oxopropyl phosphate + H2O</text>
        <dbReference type="Rhea" id="RHEA:11040"/>
        <dbReference type="ChEBI" id="CHEBI:15377"/>
        <dbReference type="ChEBI" id="CHEBI:57766"/>
        <dbReference type="ChEBI" id="CHEBI:58278"/>
        <dbReference type="EC" id="4.2.1.19"/>
    </reaction>
</comment>
<dbReference type="PROSITE" id="PS00955">
    <property type="entry name" value="IGP_DEHYDRATASE_2"/>
    <property type="match status" value="1"/>
</dbReference>
<dbReference type="FunFam" id="3.30.230.40:FF:000001">
    <property type="entry name" value="Imidazoleglycerol-phosphate dehydratase HisB"/>
    <property type="match status" value="1"/>
</dbReference>
<dbReference type="FunFam" id="3.30.230.40:FF:000003">
    <property type="entry name" value="Imidazoleglycerol-phosphate dehydratase HisB"/>
    <property type="match status" value="1"/>
</dbReference>
<protein>
    <recommendedName>
        <fullName evidence="2 6">Imidazoleglycerol-phosphate dehydratase</fullName>
        <shortName evidence="6">IGPD</shortName>
        <ecNumber evidence="6 7">4.2.1.19</ecNumber>
    </recommendedName>
</protein>
<dbReference type="EMBL" id="LTBB01000007">
    <property type="protein sequence ID" value="KYH28760.1"/>
    <property type="molecule type" value="Genomic_DNA"/>
</dbReference>
<evidence type="ECO:0000256" key="1">
    <source>
        <dbReference type="ARBA" id="ARBA00005047"/>
    </source>
</evidence>
<evidence type="ECO:0000256" key="6">
    <source>
        <dbReference type="HAMAP-Rule" id="MF_00076"/>
    </source>
</evidence>
<dbReference type="Pfam" id="PF00475">
    <property type="entry name" value="IGPD"/>
    <property type="match status" value="1"/>
</dbReference>
<reference evidence="8 9" key="1">
    <citation type="submission" date="2016-02" db="EMBL/GenBank/DDBJ databases">
        <title>Genome sequence of Clostridium colicanis DSM 13634.</title>
        <authorList>
            <person name="Poehlein A."/>
            <person name="Daniel R."/>
        </authorList>
    </citation>
    <scope>NUCLEOTIDE SEQUENCE [LARGE SCALE GENOMIC DNA]</scope>
    <source>
        <strain evidence="8 9">DSM 13634</strain>
    </source>
</reference>
<keyword evidence="9" id="KW-1185">Reference proteome</keyword>
<dbReference type="CDD" id="cd07914">
    <property type="entry name" value="IGPD"/>
    <property type="match status" value="1"/>
</dbReference>
<keyword evidence="6" id="KW-0963">Cytoplasm</keyword>
<dbReference type="Gene3D" id="3.30.230.40">
    <property type="entry name" value="Imidazole glycerol phosphate dehydratase, domain 1"/>
    <property type="match status" value="2"/>
</dbReference>
<dbReference type="InterPro" id="IPR020568">
    <property type="entry name" value="Ribosomal_Su5_D2-typ_SF"/>
</dbReference>
<dbReference type="STRING" id="1121305.CLCOL_14910"/>
<dbReference type="HAMAP" id="MF_00076">
    <property type="entry name" value="HisB"/>
    <property type="match status" value="1"/>
</dbReference>
<dbReference type="Proteomes" id="UP000075374">
    <property type="component" value="Unassembled WGS sequence"/>
</dbReference>
<comment type="similarity">
    <text evidence="6 7">Belongs to the imidazoleglycerol-phosphate dehydratase family.</text>
</comment>
<dbReference type="NCBIfam" id="NF002115">
    <property type="entry name" value="PRK00951.2-5"/>
    <property type="match status" value="1"/>
</dbReference>